<protein>
    <submittedName>
        <fullName evidence="1">Uncharacterized protein</fullName>
    </submittedName>
</protein>
<dbReference type="EMBL" id="CM042013">
    <property type="protein sequence ID" value="KAI3736540.1"/>
    <property type="molecule type" value="Genomic_DNA"/>
</dbReference>
<organism evidence="1 2">
    <name type="scientific">Cichorium intybus</name>
    <name type="common">Chicory</name>
    <dbReference type="NCBI Taxonomy" id="13427"/>
    <lineage>
        <taxon>Eukaryota</taxon>
        <taxon>Viridiplantae</taxon>
        <taxon>Streptophyta</taxon>
        <taxon>Embryophyta</taxon>
        <taxon>Tracheophyta</taxon>
        <taxon>Spermatophyta</taxon>
        <taxon>Magnoliopsida</taxon>
        <taxon>eudicotyledons</taxon>
        <taxon>Gunneridae</taxon>
        <taxon>Pentapetalae</taxon>
        <taxon>asterids</taxon>
        <taxon>campanulids</taxon>
        <taxon>Asterales</taxon>
        <taxon>Asteraceae</taxon>
        <taxon>Cichorioideae</taxon>
        <taxon>Cichorieae</taxon>
        <taxon>Cichoriinae</taxon>
        <taxon>Cichorium</taxon>
    </lineage>
</organism>
<comment type="caution">
    <text evidence="1">The sequence shown here is derived from an EMBL/GenBank/DDBJ whole genome shotgun (WGS) entry which is preliminary data.</text>
</comment>
<dbReference type="Proteomes" id="UP001055811">
    <property type="component" value="Linkage Group LG05"/>
</dbReference>
<reference evidence="1 2" key="2">
    <citation type="journal article" date="2022" name="Mol. Ecol. Resour.">
        <title>The genomes of chicory, endive, great burdock and yacon provide insights into Asteraceae paleo-polyploidization history and plant inulin production.</title>
        <authorList>
            <person name="Fan W."/>
            <person name="Wang S."/>
            <person name="Wang H."/>
            <person name="Wang A."/>
            <person name="Jiang F."/>
            <person name="Liu H."/>
            <person name="Zhao H."/>
            <person name="Xu D."/>
            <person name="Zhang Y."/>
        </authorList>
    </citation>
    <scope>NUCLEOTIDE SEQUENCE [LARGE SCALE GENOMIC DNA]</scope>
    <source>
        <strain evidence="2">cv. Punajuju</strain>
        <tissue evidence="1">Leaves</tissue>
    </source>
</reference>
<accession>A0ACB9CQK7</accession>
<proteinExistence type="predicted"/>
<sequence>MFHAITFNHVNSKPEAAHASTPPPPQSPKNPPKLSNSPRNSGDPSTAISSISIFLRHTNNNTINYTRNSF</sequence>
<evidence type="ECO:0000313" key="1">
    <source>
        <dbReference type="EMBL" id="KAI3736540.1"/>
    </source>
</evidence>
<gene>
    <name evidence="1" type="ORF">L2E82_26379</name>
</gene>
<keyword evidence="2" id="KW-1185">Reference proteome</keyword>
<evidence type="ECO:0000313" key="2">
    <source>
        <dbReference type="Proteomes" id="UP001055811"/>
    </source>
</evidence>
<name>A0ACB9CQK7_CICIN</name>
<reference evidence="2" key="1">
    <citation type="journal article" date="2022" name="Mol. Ecol. Resour.">
        <title>The genomes of chicory, endive, great burdock and yacon provide insights into Asteraceae palaeo-polyploidization history and plant inulin production.</title>
        <authorList>
            <person name="Fan W."/>
            <person name="Wang S."/>
            <person name="Wang H."/>
            <person name="Wang A."/>
            <person name="Jiang F."/>
            <person name="Liu H."/>
            <person name="Zhao H."/>
            <person name="Xu D."/>
            <person name="Zhang Y."/>
        </authorList>
    </citation>
    <scope>NUCLEOTIDE SEQUENCE [LARGE SCALE GENOMIC DNA]</scope>
    <source>
        <strain evidence="2">cv. Punajuju</strain>
    </source>
</reference>